<gene>
    <name evidence="4" type="ORF">EJB05_23006</name>
</gene>
<feature type="domain" description="PGG" evidence="3">
    <location>
        <begin position="25"/>
        <end position="130"/>
    </location>
</feature>
<dbReference type="GO" id="GO:0016020">
    <property type="term" value="C:membrane"/>
    <property type="evidence" value="ECO:0007669"/>
    <property type="project" value="TreeGrafter"/>
</dbReference>
<feature type="region of interest" description="Disordered" evidence="1">
    <location>
        <begin position="352"/>
        <end position="374"/>
    </location>
</feature>
<reference evidence="4 5" key="1">
    <citation type="journal article" date="2019" name="Sci. Rep.">
        <title>A high-quality genome of Eragrostis curvula grass provides insights into Poaceae evolution and supports new strategies to enhance forage quality.</title>
        <authorList>
            <person name="Carballo J."/>
            <person name="Santos B.A.C.M."/>
            <person name="Zappacosta D."/>
            <person name="Garbus I."/>
            <person name="Selva J.P."/>
            <person name="Gallo C.A."/>
            <person name="Diaz A."/>
            <person name="Albertini E."/>
            <person name="Caccamo M."/>
            <person name="Echenique V."/>
        </authorList>
    </citation>
    <scope>NUCLEOTIDE SEQUENCE [LARGE SCALE GENOMIC DNA]</scope>
    <source>
        <strain evidence="5">cv. Victoria</strain>
        <tissue evidence="4">Leaf</tissue>
    </source>
</reference>
<dbReference type="Pfam" id="PF13962">
    <property type="entry name" value="PGG"/>
    <property type="match status" value="5"/>
</dbReference>
<feature type="transmembrane region" description="Helical" evidence="2">
    <location>
        <begin position="767"/>
        <end position="787"/>
    </location>
</feature>
<dbReference type="Gramene" id="TVU31324">
    <property type="protein sequence ID" value="TVU31324"/>
    <property type="gene ID" value="EJB05_23006"/>
</dbReference>
<keyword evidence="2" id="KW-1133">Transmembrane helix</keyword>
<feature type="transmembrane region" description="Helical" evidence="2">
    <location>
        <begin position="78"/>
        <end position="99"/>
    </location>
</feature>
<evidence type="ECO:0000256" key="1">
    <source>
        <dbReference type="SAM" id="MobiDB-lite"/>
    </source>
</evidence>
<name>A0A5J9V732_9POAL</name>
<feature type="transmembrane region" description="Helical" evidence="2">
    <location>
        <begin position="195"/>
        <end position="212"/>
    </location>
</feature>
<evidence type="ECO:0000313" key="5">
    <source>
        <dbReference type="Proteomes" id="UP000324897"/>
    </source>
</evidence>
<evidence type="ECO:0000313" key="4">
    <source>
        <dbReference type="EMBL" id="TVU31324.1"/>
    </source>
</evidence>
<organism evidence="4 5">
    <name type="scientific">Eragrostis curvula</name>
    <name type="common">weeping love grass</name>
    <dbReference type="NCBI Taxonomy" id="38414"/>
    <lineage>
        <taxon>Eukaryota</taxon>
        <taxon>Viridiplantae</taxon>
        <taxon>Streptophyta</taxon>
        <taxon>Embryophyta</taxon>
        <taxon>Tracheophyta</taxon>
        <taxon>Spermatophyta</taxon>
        <taxon>Magnoliopsida</taxon>
        <taxon>Liliopsida</taxon>
        <taxon>Poales</taxon>
        <taxon>Poaceae</taxon>
        <taxon>PACMAD clade</taxon>
        <taxon>Chloridoideae</taxon>
        <taxon>Eragrostideae</taxon>
        <taxon>Eragrostidinae</taxon>
        <taxon>Eragrostis</taxon>
    </lineage>
</organism>
<feature type="transmembrane region" description="Helical" evidence="2">
    <location>
        <begin position="833"/>
        <end position="852"/>
    </location>
</feature>
<feature type="transmembrane region" description="Helical" evidence="2">
    <location>
        <begin position="108"/>
        <end position="130"/>
    </location>
</feature>
<dbReference type="OrthoDB" id="685065at2759"/>
<feature type="transmembrane region" description="Helical" evidence="2">
    <location>
        <begin position="506"/>
        <end position="526"/>
    </location>
</feature>
<feature type="domain" description="PGG" evidence="3">
    <location>
        <begin position="712"/>
        <end position="827"/>
    </location>
</feature>
<evidence type="ECO:0000259" key="3">
    <source>
        <dbReference type="Pfam" id="PF13962"/>
    </source>
</evidence>
<sequence length="892" mass="95633">MQPGPPPMRAVLAVEQQPEESSEYKLRKQLLLLAMLVVSVTYVAGLNPPGGIWQEDGPDRETAGDPILRFTHYGRYLAFYYCNAAALAASLVVIFLLLLKHPNKVQLAVLRLVMVLDLLALMGAYLAGASCRERPATVYTAALVLALSAYVGVHILQNLAHSDKSAVGASDDDAAAEQEGAAATVVLRPKERRKVLLLLATFAAAITYVAGLNPPGGFWDTPDGAAAVKKGGAHRYRPGDSLMEAHHGGHFRMFFYCNTTTFVASLFIIVLLLEQRLGERSSRSFALQVFLLGALLGLLAAYAAGSCRYTDSSVYVVSLLGAVLGFIFLAMLCILSVKHLCVSPRNNTTADDADNDSVVSGQTTSPGNNSASNGGSFNIVVQGSTPNPAKEATEKVKSLVLLLANLAATITYQAGLDPPGGFWPETRHGHKAGDAILLSSHPTRYAVFFYCNSVAFVASLVAILMVQNVRLVKSNTLLVAMMLDMFALIGAYAAGSCRDVETSVHVVAVAGAVLVYVLVHVLFGTLGSADTDGNIVAVVEKKHKRLLLLAILVATITYQVGLTPPGGFWVEDDPRRGGHIAGDAVLLDNFPRRYNAFFYCNTASFMASIALVLLLVNPNFSKLAIRCYALYACQVAGLLSLLGAYAAGSARSLRTSVFVCLLVAAVIAFIVVLMMSKGRGPSGEEEEEAAAAAESPSRHRHPDETKYRDEVYAKRKYLMLLGILAASVTYQAGLAPPGGLWQDDGRGGRREAGNPVMHDMDPHRYHVFFYSNSTSFVASVVVIALLLQQILRRHRQHNHNLLLLATNTAVVLDLLGLLAAYAAGSTRHWRSVALLPLLVLAFMVIHVAVWLFGERRRCGRGAGAASNDGRQPGTEEQVANGHGQPSQSPEAV</sequence>
<feature type="domain" description="PGG" evidence="3">
    <location>
        <begin position="539"/>
        <end position="651"/>
    </location>
</feature>
<feature type="region of interest" description="Disordered" evidence="1">
    <location>
        <begin position="684"/>
        <end position="706"/>
    </location>
</feature>
<feature type="transmembrane region" description="Helical" evidence="2">
    <location>
        <begin position="628"/>
        <end position="647"/>
    </location>
</feature>
<feature type="transmembrane region" description="Helical" evidence="2">
    <location>
        <begin position="546"/>
        <end position="562"/>
    </location>
</feature>
<dbReference type="AlphaFoldDB" id="A0A5J9V732"/>
<keyword evidence="5" id="KW-1185">Reference proteome</keyword>
<feature type="transmembrane region" description="Helical" evidence="2">
    <location>
        <begin position="477"/>
        <end position="494"/>
    </location>
</feature>
<dbReference type="EMBL" id="RWGY01000011">
    <property type="protein sequence ID" value="TVU31324.1"/>
    <property type="molecule type" value="Genomic_DNA"/>
</dbReference>
<feature type="region of interest" description="Disordered" evidence="1">
    <location>
        <begin position="862"/>
        <end position="892"/>
    </location>
</feature>
<dbReference type="InterPro" id="IPR026961">
    <property type="entry name" value="PGG_dom"/>
</dbReference>
<feature type="transmembrane region" description="Helical" evidence="2">
    <location>
        <begin position="447"/>
        <end position="465"/>
    </location>
</feature>
<feature type="domain" description="PGG" evidence="3">
    <location>
        <begin position="391"/>
        <end position="498"/>
    </location>
</feature>
<keyword evidence="2" id="KW-0472">Membrane</keyword>
<dbReference type="InterPro" id="IPR036259">
    <property type="entry name" value="MFS_trans_sf"/>
</dbReference>
<feature type="transmembrane region" description="Helical" evidence="2">
    <location>
        <begin position="653"/>
        <end position="675"/>
    </location>
</feature>
<feature type="transmembrane region" description="Helical" evidence="2">
    <location>
        <begin position="399"/>
        <end position="416"/>
    </location>
</feature>
<feature type="transmembrane region" description="Helical" evidence="2">
    <location>
        <begin position="253"/>
        <end position="273"/>
    </location>
</feature>
<feature type="transmembrane region" description="Helical" evidence="2">
    <location>
        <begin position="315"/>
        <end position="337"/>
    </location>
</feature>
<feature type="transmembrane region" description="Helical" evidence="2">
    <location>
        <begin position="136"/>
        <end position="156"/>
    </location>
</feature>
<feature type="non-terminal residue" evidence="4">
    <location>
        <position position="1"/>
    </location>
</feature>
<feature type="transmembrane region" description="Helical" evidence="2">
    <location>
        <begin position="799"/>
        <end position="821"/>
    </location>
</feature>
<feature type="transmembrane region" description="Helical" evidence="2">
    <location>
        <begin position="30"/>
        <end position="47"/>
    </location>
</feature>
<dbReference type="PANTHER" id="PTHR24177">
    <property type="entry name" value="CASKIN"/>
    <property type="match status" value="1"/>
</dbReference>
<feature type="transmembrane region" description="Helical" evidence="2">
    <location>
        <begin position="285"/>
        <end position="303"/>
    </location>
</feature>
<dbReference type="Proteomes" id="UP000324897">
    <property type="component" value="Chromosome 1"/>
</dbReference>
<feature type="transmembrane region" description="Helical" evidence="2">
    <location>
        <begin position="596"/>
        <end position="616"/>
    </location>
</feature>
<keyword evidence="2" id="KW-0812">Transmembrane</keyword>
<feature type="compositionally biased region" description="Polar residues" evidence="1">
    <location>
        <begin position="883"/>
        <end position="892"/>
    </location>
</feature>
<comment type="caution">
    <text evidence="4">The sequence shown here is derived from an EMBL/GenBank/DDBJ whole genome shotgun (WGS) entry which is preliminary data.</text>
</comment>
<protein>
    <recommendedName>
        <fullName evidence="3">PGG domain-containing protein</fullName>
    </recommendedName>
</protein>
<proteinExistence type="predicted"/>
<accession>A0A5J9V732</accession>
<feature type="transmembrane region" description="Helical" evidence="2">
    <location>
        <begin position="717"/>
        <end position="735"/>
    </location>
</feature>
<dbReference type="PANTHER" id="PTHR24177:SF223">
    <property type="entry name" value="OS06G0293500 PROTEIN"/>
    <property type="match status" value="1"/>
</dbReference>
<evidence type="ECO:0000256" key="2">
    <source>
        <dbReference type="SAM" id="Phobius"/>
    </source>
</evidence>
<dbReference type="SUPFAM" id="SSF103473">
    <property type="entry name" value="MFS general substrate transporter"/>
    <property type="match status" value="1"/>
</dbReference>
<feature type="domain" description="PGG" evidence="3">
    <location>
        <begin position="190"/>
        <end position="308"/>
    </location>
</feature>